<dbReference type="EMBL" id="CP014242">
    <property type="protein sequence ID" value="AMD18972.1"/>
    <property type="molecule type" value="Genomic_DNA"/>
</dbReference>
<name>A0A109UX76_9SACH</name>
<protein>
    <submittedName>
        <fullName evidence="1">HBR071Wp</fullName>
    </submittedName>
</protein>
<dbReference type="GeneID" id="28722171"/>
<sequence>MRAHKLETVLIRENVRLELLYESNPFFAGEPISLVIKFQHLGSVQGHKHVVEKLEALRNKRSDRQRKQNDSTKSWVRSLWNPVNLEEKLLEENEGKSISELEKQLEYNKATELLSYYIQLYGSLKFDASVVDASKLQPTRKIVGLGLKSAREIPEAVKSSPSPLSHLVNTDLNDNNKGLHQIGSYFDEAQDTAEIPLLIIPQTLMFTELTLQPGEQKVFLFKSARLPKSLPPSYSESKRFNISYRLQIGGMTDIESVVKSVLFNFPLNISSYVDRKGFQYISQIGQETSFLSPGSVRELDESKRKRSMHSMSTFSRHRHSVDNIYSEVTNNLEKASKLKKHFKSLLIDSKGDLDLDNLIGDLMSFQFGKNYKTDMGSEEDLSRLLGAEDTEPMNIQDQKTLIKDNPISSGDNSAATKEVVNNIFQNLKREFVVNKNGTQICSIELSKTYHYTGEDIDLLIHLVEGSKHKVTAITTALEVIESLNPDYCINNNNQSKVKSTSRCVYENHYICFEEISEIPIKLLSYRSPSDIPVGQFETNIFDCKWMISFRFVIIDREDMTTLVEFYEDKKGKLWNAKEQLHGEEFTFRLPVTVVSTEKQFGGW</sequence>
<proteinExistence type="predicted"/>
<evidence type="ECO:0000313" key="1">
    <source>
        <dbReference type="EMBL" id="AMD18972.1"/>
    </source>
</evidence>
<dbReference type="AlphaFoldDB" id="A0A109UX76"/>
<gene>
    <name evidence="1" type="ORF">AW171_hschr2503</name>
</gene>
<organism evidence="1 2">
    <name type="scientific">Eremothecium sinecaudum</name>
    <dbReference type="NCBI Taxonomy" id="45286"/>
    <lineage>
        <taxon>Eukaryota</taxon>
        <taxon>Fungi</taxon>
        <taxon>Dikarya</taxon>
        <taxon>Ascomycota</taxon>
        <taxon>Saccharomycotina</taxon>
        <taxon>Saccharomycetes</taxon>
        <taxon>Saccharomycetales</taxon>
        <taxon>Saccharomycetaceae</taxon>
        <taxon>Eremothecium</taxon>
    </lineage>
</organism>
<dbReference type="Proteomes" id="UP000243052">
    <property type="component" value="Chromosome ii"/>
</dbReference>
<dbReference type="OrthoDB" id="1918at2759"/>
<accession>A0A109UX76</accession>
<dbReference type="STRING" id="45286.A0A109UX76"/>
<keyword evidence="2" id="KW-1185">Reference proteome</keyword>
<dbReference type="RefSeq" id="XP_017985968.1">
    <property type="nucleotide sequence ID" value="XM_018130479.1"/>
</dbReference>
<dbReference type="PANTHER" id="PTHR12507">
    <property type="entry name" value="REDUCED GROWTH PHENOTYPE 1 RGP1, YEAST -RELATED"/>
    <property type="match status" value="1"/>
</dbReference>
<dbReference type="InterPro" id="IPR014848">
    <property type="entry name" value="Rgp1"/>
</dbReference>
<dbReference type="Pfam" id="PF08737">
    <property type="entry name" value="Rgp1"/>
    <property type="match status" value="1"/>
</dbReference>
<evidence type="ECO:0000313" key="2">
    <source>
        <dbReference type="Proteomes" id="UP000243052"/>
    </source>
</evidence>
<reference evidence="1 2" key="1">
    <citation type="submission" date="2016-01" db="EMBL/GenBank/DDBJ databases">
        <title>Genome sequence of the yeast Holleya sinecauda.</title>
        <authorList>
            <person name="Dietrich F.S."/>
        </authorList>
    </citation>
    <scope>NUCLEOTIDE SEQUENCE [LARGE SCALE GENOMIC DNA]</scope>
    <source>
        <strain evidence="1 2">ATCC 58844</strain>
    </source>
</reference>